<evidence type="ECO:0000256" key="11">
    <source>
        <dbReference type="ARBA" id="ARBA00023180"/>
    </source>
</evidence>
<evidence type="ECO:0000256" key="16">
    <source>
        <dbReference type="ARBA" id="ARBA00041012"/>
    </source>
</evidence>
<dbReference type="SUPFAM" id="SSF48726">
    <property type="entry name" value="Immunoglobulin"/>
    <property type="match status" value="2"/>
</dbReference>
<keyword evidence="14" id="KW-0393">Immunoglobulin domain</keyword>
<comment type="similarity">
    <text evidence="2">Belongs to the interleukin-1 receptor family.</text>
</comment>
<keyword evidence="4" id="KW-0964">Secreted</keyword>
<dbReference type="InterPro" id="IPR003599">
    <property type="entry name" value="Ig_sub"/>
</dbReference>
<dbReference type="Gene3D" id="2.60.40.10">
    <property type="entry name" value="Immunoglobulins"/>
    <property type="match status" value="2"/>
</dbReference>
<sequence>MFLTILFYIFLQFISHFFCLNCRYRGGDTMPAYAKKGDPMVLLCTGKHMKKSDYKDKTFIDEYNVTWSKTDSLAFVRDSGARTKITPITHNEIGDRSENLWIGNVDHKDEGVYICTISGGQRCEESTIRLTIDSGTFNLQFQSGKDAKLTCYGTAGFRNTFSDYTLTWFYNGDILPNTDRFQLRDGNSTLIIGSAGSEDSGLYLCALGFGFNSNNYNVTKEYKVTII</sequence>
<dbReference type="PANTHER" id="PTHR11890">
    <property type="entry name" value="INTERLEUKIN-1 RECEPTOR FAMILY MEMBER"/>
    <property type="match status" value="1"/>
</dbReference>
<dbReference type="InterPro" id="IPR007110">
    <property type="entry name" value="Ig-like_dom"/>
</dbReference>
<accession>Q08FG5</accession>
<dbReference type="Pfam" id="PF07679">
    <property type="entry name" value="I-set"/>
    <property type="match status" value="1"/>
</dbReference>
<evidence type="ECO:0000256" key="14">
    <source>
        <dbReference type="ARBA" id="ARBA00023319"/>
    </source>
</evidence>
<keyword evidence="13" id="KW-0899">Viral immunoevasion</keyword>
<evidence type="ECO:0000256" key="7">
    <source>
        <dbReference type="ARBA" id="ARBA00022729"/>
    </source>
</evidence>
<dbReference type="PANTHER" id="PTHR11890:SF44">
    <property type="entry name" value="X-LINKED INTERLEUKIN-1 RECEPTOR ACCESSORY PROTEIN-LIKE 2"/>
    <property type="match status" value="1"/>
</dbReference>
<evidence type="ECO:0000256" key="4">
    <source>
        <dbReference type="ARBA" id="ARBA00022525"/>
    </source>
</evidence>
<dbReference type="Proteomes" id="UP000162522">
    <property type="component" value="Segment"/>
</dbReference>
<evidence type="ECO:0000256" key="5">
    <source>
        <dbReference type="ARBA" id="ARBA00022581"/>
    </source>
</evidence>
<name>Q08FG5_DPV84</name>
<dbReference type="InterPro" id="IPR013783">
    <property type="entry name" value="Ig-like_fold"/>
</dbReference>
<dbReference type="GO" id="GO:0004908">
    <property type="term" value="F:interleukin-1 receptor activity"/>
    <property type="evidence" value="ECO:0007669"/>
    <property type="project" value="InterPro"/>
</dbReference>
<proteinExistence type="inferred from homology"/>
<dbReference type="InterPro" id="IPR013098">
    <property type="entry name" value="Ig_I-set"/>
</dbReference>
<evidence type="ECO:0000256" key="8">
    <source>
        <dbReference type="ARBA" id="ARBA00022737"/>
    </source>
</evidence>
<evidence type="ECO:0000256" key="17">
    <source>
        <dbReference type="ARBA" id="ARBA00045444"/>
    </source>
</evidence>
<evidence type="ECO:0000256" key="2">
    <source>
        <dbReference type="ARBA" id="ARBA00009752"/>
    </source>
</evidence>
<feature type="domain" description="Ig-like" evidence="18">
    <location>
        <begin position="126"/>
        <end position="225"/>
    </location>
</feature>
<keyword evidence="6" id="KW-1090">Inhibition of host innate immune response by virus</keyword>
<evidence type="ECO:0000256" key="1">
    <source>
        <dbReference type="ARBA" id="ARBA00004613"/>
    </source>
</evidence>
<dbReference type="SMART" id="SM00408">
    <property type="entry name" value="IGc2"/>
    <property type="match status" value="1"/>
</dbReference>
<keyword evidence="10" id="KW-1015">Disulfide bond</keyword>
<evidence type="ECO:0000256" key="6">
    <source>
        <dbReference type="ARBA" id="ARBA00022632"/>
    </source>
</evidence>
<dbReference type="GO" id="GO:0039502">
    <property type="term" value="P:symbiont-mediated suppression of host type I interferon-mediated signaling pathway"/>
    <property type="evidence" value="ECO:0007669"/>
    <property type="project" value="UniProtKB-KW"/>
</dbReference>
<dbReference type="EMBL" id="AY689437">
    <property type="protein sequence ID" value="ABI99002.1"/>
    <property type="molecule type" value="Genomic_DNA"/>
</dbReference>
<organismHost>
    <name type="scientific">Odocoileus hemionus</name>
    <name type="common">Mule deer</name>
    <name type="synonym">Cervus hemionus</name>
    <dbReference type="NCBI Taxonomy" id="9872"/>
</organismHost>
<keyword evidence="9" id="KW-1114">Inhibition of host interferon signaling pathway by virus</keyword>
<protein>
    <recommendedName>
        <fullName evidence="16">Soluble interferon alpha/beta receptor OPG204</fullName>
    </recommendedName>
</protein>
<evidence type="ECO:0000256" key="15">
    <source>
        <dbReference type="ARBA" id="ARBA00038761"/>
    </source>
</evidence>
<dbReference type="InterPro" id="IPR004074">
    <property type="entry name" value="IL-1_rcpt_I/II-typ"/>
</dbReference>
<keyword evidence="12" id="KW-0922">Interferon antiviral system evasion</keyword>
<evidence type="ECO:0000256" key="13">
    <source>
        <dbReference type="ARBA" id="ARBA00023280"/>
    </source>
</evidence>
<evidence type="ECO:0000259" key="18">
    <source>
        <dbReference type="PROSITE" id="PS50835"/>
    </source>
</evidence>
<dbReference type="GO" id="GO:0005576">
    <property type="term" value="C:extracellular region"/>
    <property type="evidence" value="ECO:0007669"/>
    <property type="project" value="UniProtKB-SubCell"/>
</dbReference>
<dbReference type="PROSITE" id="PS50835">
    <property type="entry name" value="IG_LIKE"/>
    <property type="match status" value="2"/>
</dbReference>
<keyword evidence="19" id="KW-0675">Receptor</keyword>
<comment type="subcellular location">
    <subcellularLocation>
        <location evidence="1">Secreted</location>
    </subcellularLocation>
</comment>
<evidence type="ECO:0000256" key="9">
    <source>
        <dbReference type="ARBA" id="ARBA00022830"/>
    </source>
</evidence>
<dbReference type="PRINTS" id="PR01536">
    <property type="entry name" value="INTRLKN1R12F"/>
</dbReference>
<keyword evidence="8" id="KW-0677">Repeat</keyword>
<comment type="subunit">
    <text evidence="15">Interacts with host IFNA1.</text>
</comment>
<keyword evidence="5" id="KW-0945">Host-virus interaction</keyword>
<comment type="function">
    <text evidence="17">Counteracts the antiviral effects of host IFN-alpha/beta and key IFN-inducible proteins involved in viral RNA degradation suxh as host OAS1. Acts as a soluble IFN-alpha receptor and thus inhibits the interaction between host IFN-alpha and its receptor.</text>
</comment>
<gene>
    <name evidence="19" type="ORF">DpV84gp015</name>
</gene>
<keyword evidence="11" id="KW-0325">Glycoprotein</keyword>
<evidence type="ECO:0000256" key="10">
    <source>
        <dbReference type="ARBA" id="ARBA00023157"/>
    </source>
</evidence>
<dbReference type="SMART" id="SM00409">
    <property type="entry name" value="IG"/>
    <property type="match status" value="2"/>
</dbReference>
<keyword evidence="3" id="KW-0244">Early protein</keyword>
<dbReference type="InterPro" id="IPR015621">
    <property type="entry name" value="IL-1_rcpt_fam"/>
</dbReference>
<dbReference type="InterPro" id="IPR003598">
    <property type="entry name" value="Ig_sub2"/>
</dbReference>
<keyword evidence="7" id="KW-0732">Signal</keyword>
<organism evidence="19 20">
    <name type="scientific">Deerpox virus (strain W-1170-84)</name>
    <name type="common">DPV</name>
    <dbReference type="NCBI Taxonomy" id="305676"/>
    <lineage>
        <taxon>Viruses</taxon>
        <taxon>Varidnaviria</taxon>
        <taxon>Bamfordvirae</taxon>
        <taxon>Nucleocytoviricota</taxon>
        <taxon>Pokkesviricetes</taxon>
        <taxon>Chitovirales</taxon>
        <taxon>Poxviridae</taxon>
        <taxon>Chordopoxvirinae</taxon>
        <taxon>Cervidpoxvirus</taxon>
        <taxon>Cervidpoxvirus muledeerpox</taxon>
        <taxon>Mule deerpox virus</taxon>
    </lineage>
</organism>
<reference evidence="19 20" key="1">
    <citation type="journal article" date="2005" name="J. Virol.">
        <title>Genome of deerpox virus.</title>
        <authorList>
            <person name="Afonso C.L."/>
            <person name="Delhon G."/>
            <person name="Tulman E.R."/>
            <person name="Lu Z."/>
            <person name="Zsak A."/>
            <person name="Becerra V.M."/>
            <person name="Zsak L."/>
            <person name="Kutish G.F."/>
            <person name="Rock D.L."/>
        </authorList>
    </citation>
    <scope>NUCLEOTIDE SEQUENCE [LARGE SCALE GENOMIC DNA]</scope>
    <source>
        <strain evidence="19">W-1170-84</strain>
    </source>
</reference>
<feature type="domain" description="Ig-like" evidence="18">
    <location>
        <begin position="34"/>
        <end position="118"/>
    </location>
</feature>
<evidence type="ECO:0000313" key="19">
    <source>
        <dbReference type="EMBL" id="ABI99002.1"/>
    </source>
</evidence>
<evidence type="ECO:0000256" key="12">
    <source>
        <dbReference type="ARBA" id="ARBA00023258"/>
    </source>
</evidence>
<dbReference type="InterPro" id="IPR036179">
    <property type="entry name" value="Ig-like_dom_sf"/>
</dbReference>
<evidence type="ECO:0000256" key="3">
    <source>
        <dbReference type="ARBA" id="ARBA00022518"/>
    </source>
</evidence>
<evidence type="ECO:0000313" key="20">
    <source>
        <dbReference type="Proteomes" id="UP000162522"/>
    </source>
</evidence>
<dbReference type="GO" id="GO:0052170">
    <property type="term" value="P:symbiont-mediated suppression of host innate immune response"/>
    <property type="evidence" value="ECO:0007669"/>
    <property type="project" value="UniProtKB-KW"/>
</dbReference>